<dbReference type="Proteomes" id="UP001497382">
    <property type="component" value="Unassembled WGS sequence"/>
</dbReference>
<evidence type="ECO:0000313" key="2">
    <source>
        <dbReference type="EMBL" id="CAL1263305.1"/>
    </source>
</evidence>
<reference evidence="2 3" key="1">
    <citation type="submission" date="2024-04" db="EMBL/GenBank/DDBJ databases">
        <authorList>
            <person name="Rising A."/>
            <person name="Reimegard J."/>
            <person name="Sonavane S."/>
            <person name="Akerstrom W."/>
            <person name="Nylinder S."/>
            <person name="Hedman E."/>
            <person name="Kallberg Y."/>
        </authorList>
    </citation>
    <scope>NUCLEOTIDE SEQUENCE [LARGE SCALE GENOMIC DNA]</scope>
</reference>
<feature type="transmembrane region" description="Helical" evidence="1">
    <location>
        <begin position="148"/>
        <end position="169"/>
    </location>
</feature>
<protein>
    <submittedName>
        <fullName evidence="2">Uncharacterized protein</fullName>
    </submittedName>
</protein>
<organism evidence="2 3">
    <name type="scientific">Larinioides sclopetarius</name>
    <dbReference type="NCBI Taxonomy" id="280406"/>
    <lineage>
        <taxon>Eukaryota</taxon>
        <taxon>Metazoa</taxon>
        <taxon>Ecdysozoa</taxon>
        <taxon>Arthropoda</taxon>
        <taxon>Chelicerata</taxon>
        <taxon>Arachnida</taxon>
        <taxon>Araneae</taxon>
        <taxon>Araneomorphae</taxon>
        <taxon>Entelegynae</taxon>
        <taxon>Araneoidea</taxon>
        <taxon>Araneidae</taxon>
        <taxon>Larinioides</taxon>
    </lineage>
</organism>
<feature type="transmembrane region" description="Helical" evidence="1">
    <location>
        <begin position="189"/>
        <end position="220"/>
    </location>
</feature>
<keyword evidence="1" id="KW-0472">Membrane</keyword>
<dbReference type="AlphaFoldDB" id="A0AAV1YXD2"/>
<keyword evidence="1" id="KW-0812">Transmembrane</keyword>
<comment type="caution">
    <text evidence="2">The sequence shown here is derived from an EMBL/GenBank/DDBJ whole genome shotgun (WGS) entry which is preliminary data.</text>
</comment>
<keyword evidence="1" id="KW-1133">Transmembrane helix</keyword>
<feature type="transmembrane region" description="Helical" evidence="1">
    <location>
        <begin position="75"/>
        <end position="95"/>
    </location>
</feature>
<keyword evidence="3" id="KW-1185">Reference proteome</keyword>
<dbReference type="InterPro" id="IPR040350">
    <property type="entry name" value="TMEM272"/>
</dbReference>
<dbReference type="EMBL" id="CAXIEN010000008">
    <property type="protein sequence ID" value="CAL1263305.1"/>
    <property type="molecule type" value="Genomic_DNA"/>
</dbReference>
<proteinExistence type="predicted"/>
<name>A0AAV1YXD2_9ARAC</name>
<sequence>MCGICEFLKNQLFFEVAQEGYQTVEGGGPVKGNVSNIGPSPPSFLEQVKKAKEENVGCCNFCMAFFGLLIGSSTVVWTIVLVIIVTVPIIMITVGSEYIHDCPVQKMIPISLIVSGSLALLSNIINFIDRFRRFSESGLPRKHTVIGWINVFLNLFLLSWFLATCYWVYSARVQFKSDDLDTYCHPHLYGFVYWLLNLIFIFFGTMVLISGLMMCCAFICW</sequence>
<gene>
    <name evidence="2" type="ORF">LARSCL_LOCUS1429</name>
</gene>
<evidence type="ECO:0000256" key="1">
    <source>
        <dbReference type="SAM" id="Phobius"/>
    </source>
</evidence>
<dbReference type="PANTHER" id="PTHR33444:SF2">
    <property type="entry name" value="MARVEL DOMAIN-CONTAINING PROTEIN"/>
    <property type="match status" value="1"/>
</dbReference>
<evidence type="ECO:0000313" key="3">
    <source>
        <dbReference type="Proteomes" id="UP001497382"/>
    </source>
</evidence>
<accession>A0AAV1YXD2</accession>
<dbReference type="PANTHER" id="PTHR33444">
    <property type="entry name" value="SI:DKEY-19B23.12-RELATED"/>
    <property type="match status" value="1"/>
</dbReference>
<feature type="transmembrane region" description="Helical" evidence="1">
    <location>
        <begin position="107"/>
        <end position="128"/>
    </location>
</feature>